<dbReference type="AlphaFoldDB" id="A0A7R7VIU2"/>
<evidence type="ECO:0000313" key="2">
    <source>
        <dbReference type="Proteomes" id="UP000637239"/>
    </source>
</evidence>
<evidence type="ECO:0000313" key="1">
    <source>
        <dbReference type="EMBL" id="BCR84668.1"/>
    </source>
</evidence>
<organism evidence="1 2">
    <name type="scientific">Aspergillus chevalieri</name>
    <name type="common">Eurotium chevalieri</name>
    <dbReference type="NCBI Taxonomy" id="182096"/>
    <lineage>
        <taxon>Eukaryota</taxon>
        <taxon>Fungi</taxon>
        <taxon>Dikarya</taxon>
        <taxon>Ascomycota</taxon>
        <taxon>Pezizomycotina</taxon>
        <taxon>Eurotiomycetes</taxon>
        <taxon>Eurotiomycetidae</taxon>
        <taxon>Eurotiales</taxon>
        <taxon>Aspergillaceae</taxon>
        <taxon>Aspergillus</taxon>
        <taxon>Aspergillus subgen. Aspergillus</taxon>
    </lineage>
</organism>
<name>A0A7R7VIU2_ASPCH</name>
<dbReference type="RefSeq" id="XP_043133190.1">
    <property type="nucleotide sequence ID" value="XM_043284393.1"/>
</dbReference>
<reference evidence="1" key="2">
    <citation type="submission" date="2021-02" db="EMBL/GenBank/DDBJ databases">
        <title>Aspergillus chevalieri M1 genome sequence.</title>
        <authorList>
            <person name="Kadooka C."/>
            <person name="Mori K."/>
            <person name="Futagami T."/>
        </authorList>
    </citation>
    <scope>NUCLEOTIDE SEQUENCE</scope>
    <source>
        <strain evidence="1">M1</strain>
    </source>
</reference>
<reference evidence="1" key="1">
    <citation type="submission" date="2021-01" db="EMBL/GenBank/DDBJ databases">
        <authorList>
            <consortium name="Aspergillus chevalieri M1 genome sequencing consortium"/>
            <person name="Kazuki M."/>
            <person name="Futagami T."/>
        </authorList>
    </citation>
    <scope>NUCLEOTIDE SEQUENCE</scope>
    <source>
        <strain evidence="1">M1</strain>
    </source>
</reference>
<protein>
    <submittedName>
        <fullName evidence="1">Uncharacterized protein</fullName>
    </submittedName>
</protein>
<accession>A0A7R7VIU2</accession>
<dbReference type="KEGG" id="ache:ACHE_20126A"/>
<dbReference type="EMBL" id="AP024417">
    <property type="protein sequence ID" value="BCR84668.1"/>
    <property type="molecule type" value="Genomic_DNA"/>
</dbReference>
<dbReference type="GeneID" id="66979027"/>
<dbReference type="Proteomes" id="UP000637239">
    <property type="component" value="Chromosome 2"/>
</dbReference>
<sequence>MARQWKVSVLALHGASNTIYANGYMQARVYVEIKAVDSVDNLVYLTPEELKTIQLIDYHTGETLGPDLIYTDRENEFNHSVDPVAISATIANESTEHPASQEKLYWVSAKKVDRRDIGACIKQPDGTTISTQRGTDYDSHDTIIATNPYRYTMDSIATVEKRYTEEGIWKVNFQHALREDHKWKQENFFITSKRHPFKKAEIHECYSDDPETLHNCFCLRYQEKDALRLYYIWDYATEDTKHVGLHKREAKPFWFVDNDATAQIRISQKPEALCLTRMVFVTADLTDLHNIIKNEEPWQRNAWFRFFDVYGNWGDFYVKPSDLGDDFVVSDKN</sequence>
<keyword evidence="2" id="KW-1185">Reference proteome</keyword>
<gene>
    <name evidence="1" type="ORF">ACHE_20126A</name>
</gene>
<proteinExistence type="predicted"/>